<comment type="caution">
    <text evidence="3">The sequence shown here is derived from an EMBL/GenBank/DDBJ whole genome shotgun (WGS) entry which is preliminary data.</text>
</comment>
<keyword evidence="4" id="KW-1185">Reference proteome</keyword>
<accession>A0A9P6I2I8</accession>
<sequence length="232" mass="25783">MQNYRHDPSISTARSRDADTGTQASQKPSTVPTSILPPQLPVTSFGGPSQRVQPSLAGSTTLPVLSHEDGRRGRTLRSSATWTSSTADLALIPDKDEIQDRRKFVQEYNRLAKKHGIRILVVEDFDGLETKVEEAASLRRQLETRDDMDIGLLSEQLRSAKRECAMWKGRAETAEKRVAALERFTRRLRGIKAGDAQDDYDDASSGEKGSFETMEDLHDVVEAVRELLADTA</sequence>
<name>A0A9P6I2I8_9PEZI</name>
<feature type="coiled-coil region" evidence="1">
    <location>
        <begin position="125"/>
        <end position="177"/>
    </location>
</feature>
<feature type="region of interest" description="Disordered" evidence="2">
    <location>
        <begin position="1"/>
        <end position="79"/>
    </location>
</feature>
<proteinExistence type="predicted"/>
<feature type="compositionally biased region" description="Basic and acidic residues" evidence="2">
    <location>
        <begin position="1"/>
        <end position="19"/>
    </location>
</feature>
<dbReference type="GeneID" id="62163339"/>
<feature type="compositionally biased region" description="Polar residues" evidence="2">
    <location>
        <begin position="46"/>
        <end position="63"/>
    </location>
</feature>
<feature type="compositionally biased region" description="Polar residues" evidence="2">
    <location>
        <begin position="20"/>
        <end position="33"/>
    </location>
</feature>
<reference evidence="3" key="1">
    <citation type="submission" date="2020-03" db="EMBL/GenBank/DDBJ databases">
        <authorList>
            <person name="He L."/>
        </authorList>
    </citation>
    <scope>NUCLEOTIDE SEQUENCE</scope>
    <source>
        <strain evidence="3">CkLH20</strain>
    </source>
</reference>
<gene>
    <name evidence="3" type="ORF">CkaCkLH20_07548</name>
</gene>
<dbReference type="EMBL" id="JAATWM020000024">
    <property type="protein sequence ID" value="KAF9874854.1"/>
    <property type="molecule type" value="Genomic_DNA"/>
</dbReference>
<dbReference type="RefSeq" id="XP_038744315.1">
    <property type="nucleotide sequence ID" value="XM_038890265.1"/>
</dbReference>
<evidence type="ECO:0000313" key="4">
    <source>
        <dbReference type="Proteomes" id="UP000781932"/>
    </source>
</evidence>
<organism evidence="3 4">
    <name type="scientific">Colletotrichum karsti</name>
    <dbReference type="NCBI Taxonomy" id="1095194"/>
    <lineage>
        <taxon>Eukaryota</taxon>
        <taxon>Fungi</taxon>
        <taxon>Dikarya</taxon>
        <taxon>Ascomycota</taxon>
        <taxon>Pezizomycotina</taxon>
        <taxon>Sordariomycetes</taxon>
        <taxon>Hypocreomycetidae</taxon>
        <taxon>Glomerellales</taxon>
        <taxon>Glomerellaceae</taxon>
        <taxon>Colletotrichum</taxon>
        <taxon>Colletotrichum boninense species complex</taxon>
    </lineage>
</organism>
<dbReference type="OrthoDB" id="4863673at2759"/>
<dbReference type="Proteomes" id="UP000781932">
    <property type="component" value="Unassembled WGS sequence"/>
</dbReference>
<evidence type="ECO:0000256" key="1">
    <source>
        <dbReference type="SAM" id="Coils"/>
    </source>
</evidence>
<protein>
    <submittedName>
        <fullName evidence="3">Uncharacterized protein</fullName>
    </submittedName>
</protein>
<feature type="region of interest" description="Disordered" evidence="2">
    <location>
        <begin position="195"/>
        <end position="215"/>
    </location>
</feature>
<dbReference type="AlphaFoldDB" id="A0A9P6I2I8"/>
<keyword evidence="1" id="KW-0175">Coiled coil</keyword>
<evidence type="ECO:0000313" key="3">
    <source>
        <dbReference type="EMBL" id="KAF9874854.1"/>
    </source>
</evidence>
<evidence type="ECO:0000256" key="2">
    <source>
        <dbReference type="SAM" id="MobiDB-lite"/>
    </source>
</evidence>
<reference evidence="3" key="2">
    <citation type="submission" date="2020-11" db="EMBL/GenBank/DDBJ databases">
        <title>Whole genome sequencing of Colletotrichum sp.</title>
        <authorList>
            <person name="Li H."/>
        </authorList>
    </citation>
    <scope>NUCLEOTIDE SEQUENCE</scope>
    <source>
        <strain evidence="3">CkLH20</strain>
    </source>
</reference>